<feature type="region of interest" description="Disordered" evidence="1">
    <location>
        <begin position="1"/>
        <end position="31"/>
    </location>
</feature>
<sequence>MASKNFSLRNKQPLTSTNNSSSNKRSKCNDSVVEVSQKDRFALYLGIRKDFDARMGLVIA</sequence>
<keyword evidence="3" id="KW-1185">Reference proteome</keyword>
<comment type="caution">
    <text evidence="2">The sequence shown here is derived from an EMBL/GenBank/DDBJ whole genome shotgun (WGS) entry which is preliminary data.</text>
</comment>
<dbReference type="Proteomes" id="UP000634136">
    <property type="component" value="Unassembled WGS sequence"/>
</dbReference>
<organism evidence="2 3">
    <name type="scientific">Senna tora</name>
    <dbReference type="NCBI Taxonomy" id="362788"/>
    <lineage>
        <taxon>Eukaryota</taxon>
        <taxon>Viridiplantae</taxon>
        <taxon>Streptophyta</taxon>
        <taxon>Embryophyta</taxon>
        <taxon>Tracheophyta</taxon>
        <taxon>Spermatophyta</taxon>
        <taxon>Magnoliopsida</taxon>
        <taxon>eudicotyledons</taxon>
        <taxon>Gunneridae</taxon>
        <taxon>Pentapetalae</taxon>
        <taxon>rosids</taxon>
        <taxon>fabids</taxon>
        <taxon>Fabales</taxon>
        <taxon>Fabaceae</taxon>
        <taxon>Caesalpinioideae</taxon>
        <taxon>Cassia clade</taxon>
        <taxon>Senna</taxon>
    </lineage>
</organism>
<dbReference type="AlphaFoldDB" id="A0A834SP32"/>
<dbReference type="EMBL" id="JAAIUW010000012">
    <property type="protein sequence ID" value="KAF7807579.1"/>
    <property type="molecule type" value="Genomic_DNA"/>
</dbReference>
<proteinExistence type="predicted"/>
<reference evidence="2" key="1">
    <citation type="submission" date="2020-09" db="EMBL/GenBank/DDBJ databases">
        <title>Genome-Enabled Discovery of Anthraquinone Biosynthesis in Senna tora.</title>
        <authorList>
            <person name="Kang S.-H."/>
            <person name="Pandey R.P."/>
            <person name="Lee C.-M."/>
            <person name="Sim J.-S."/>
            <person name="Jeong J.-T."/>
            <person name="Choi B.-S."/>
            <person name="Jung M."/>
            <person name="Ginzburg D."/>
            <person name="Zhao K."/>
            <person name="Won S.Y."/>
            <person name="Oh T.-J."/>
            <person name="Yu Y."/>
            <person name="Kim N.-H."/>
            <person name="Lee O.R."/>
            <person name="Lee T.-H."/>
            <person name="Bashyal P."/>
            <person name="Kim T.-S."/>
            <person name="Lee W.-H."/>
            <person name="Kawkins C."/>
            <person name="Kim C.-K."/>
            <person name="Kim J.S."/>
            <person name="Ahn B.O."/>
            <person name="Rhee S.Y."/>
            <person name="Sohng J.K."/>
        </authorList>
    </citation>
    <scope>NUCLEOTIDE SEQUENCE</scope>
    <source>
        <tissue evidence="2">Leaf</tissue>
    </source>
</reference>
<evidence type="ECO:0000313" key="3">
    <source>
        <dbReference type="Proteomes" id="UP000634136"/>
    </source>
</evidence>
<accession>A0A834SP32</accession>
<protein>
    <submittedName>
        <fullName evidence="2">Uncharacterized protein</fullName>
    </submittedName>
</protein>
<gene>
    <name evidence="2" type="ORF">G2W53_039740</name>
</gene>
<feature type="compositionally biased region" description="Polar residues" evidence="1">
    <location>
        <begin position="1"/>
        <end position="14"/>
    </location>
</feature>
<evidence type="ECO:0000256" key="1">
    <source>
        <dbReference type="SAM" id="MobiDB-lite"/>
    </source>
</evidence>
<name>A0A834SP32_9FABA</name>
<evidence type="ECO:0000313" key="2">
    <source>
        <dbReference type="EMBL" id="KAF7807579.1"/>
    </source>
</evidence>